<protein>
    <submittedName>
        <fullName evidence="4">Protein-tyrosine phosphatase family protein</fullName>
    </submittedName>
</protein>
<name>A0ABV0LNP9_9PSEU</name>
<dbReference type="InterPro" id="IPR057023">
    <property type="entry name" value="PTP-SAK"/>
</dbReference>
<evidence type="ECO:0000313" key="4">
    <source>
        <dbReference type="EMBL" id="MEQ0563937.1"/>
    </source>
</evidence>
<feature type="region of interest" description="Disordered" evidence="2">
    <location>
        <begin position="1"/>
        <end position="30"/>
    </location>
</feature>
<dbReference type="Pfam" id="PF22784">
    <property type="entry name" value="PTP-SAK"/>
    <property type="match status" value="1"/>
</dbReference>
<dbReference type="PANTHER" id="PTHR23339">
    <property type="entry name" value="TYROSINE SPECIFIC PROTEIN PHOSPHATASE AND DUAL SPECIFICITY PROTEIN PHOSPHATASE"/>
    <property type="match status" value="1"/>
</dbReference>
<dbReference type="Proteomes" id="UP001440984">
    <property type="component" value="Unassembled WGS sequence"/>
</dbReference>
<evidence type="ECO:0000259" key="3">
    <source>
        <dbReference type="PROSITE" id="PS50056"/>
    </source>
</evidence>
<evidence type="ECO:0000313" key="5">
    <source>
        <dbReference type="Proteomes" id="UP001440984"/>
    </source>
</evidence>
<evidence type="ECO:0000256" key="2">
    <source>
        <dbReference type="SAM" id="MobiDB-lite"/>
    </source>
</evidence>
<dbReference type="PROSITE" id="PS50056">
    <property type="entry name" value="TYR_PHOSPHATASE_2"/>
    <property type="match status" value="1"/>
</dbReference>
<dbReference type="InterPro" id="IPR000387">
    <property type="entry name" value="Tyr_Pase_dom"/>
</dbReference>
<feature type="domain" description="Tyrosine specific protein phosphatases" evidence="3">
    <location>
        <begin position="67"/>
        <end position="121"/>
    </location>
</feature>
<gene>
    <name evidence="4" type="ORF">ABJI51_33065</name>
</gene>
<accession>A0ABV0LNP9</accession>
<keyword evidence="1" id="KW-0378">Hydrolase</keyword>
<evidence type="ECO:0000256" key="1">
    <source>
        <dbReference type="ARBA" id="ARBA00022801"/>
    </source>
</evidence>
<dbReference type="SUPFAM" id="SSF52799">
    <property type="entry name" value="(Phosphotyrosine protein) phosphatases II"/>
    <property type="match status" value="1"/>
</dbReference>
<keyword evidence="5" id="KW-1185">Reference proteome</keyword>
<dbReference type="EMBL" id="JBDZYD010000013">
    <property type="protein sequence ID" value="MEQ0563937.1"/>
    <property type="molecule type" value="Genomic_DNA"/>
</dbReference>
<reference evidence="4 5" key="1">
    <citation type="submission" date="2024-05" db="EMBL/GenBank/DDBJ databases">
        <authorList>
            <person name="Zhao H."/>
            <person name="Xu Y."/>
            <person name="Lin S."/>
            <person name="Spain J.C."/>
            <person name="Zhou N.-Y."/>
        </authorList>
    </citation>
    <scope>NUCLEOTIDE SEQUENCE [LARGE SCALE GENOMIC DNA]</scope>
    <source>
        <strain evidence="4 5">NEAU-NG30</strain>
    </source>
</reference>
<sequence length="144" mass="16259">MGSTTVEFPDGIRVRGRGLGRPRPAEPEPDFGLYLGTSKLRRKHGGGLTWPHEWITWPDFLLPRDSEAARRQIRNLHERAKSETVEVACYGGAGRTGTVMACLAVLSGVPADEAVAWTRRHYHERAVETPWQRGWVKKFARQLD</sequence>
<organism evidence="4 5">
    <name type="scientific">Amycolatopsis melonis</name>
    <dbReference type="NCBI Taxonomy" id="3156488"/>
    <lineage>
        <taxon>Bacteria</taxon>
        <taxon>Bacillati</taxon>
        <taxon>Actinomycetota</taxon>
        <taxon>Actinomycetes</taxon>
        <taxon>Pseudonocardiales</taxon>
        <taxon>Pseudonocardiaceae</taxon>
        <taxon>Amycolatopsis</taxon>
    </lineage>
</organism>
<proteinExistence type="predicted"/>
<dbReference type="InterPro" id="IPR050561">
    <property type="entry name" value="PTP"/>
</dbReference>
<dbReference type="Gene3D" id="3.90.190.10">
    <property type="entry name" value="Protein tyrosine phosphatase superfamily"/>
    <property type="match status" value="1"/>
</dbReference>
<dbReference type="InterPro" id="IPR029021">
    <property type="entry name" value="Prot-tyrosine_phosphatase-like"/>
</dbReference>
<dbReference type="RefSeq" id="WP_348954984.1">
    <property type="nucleotide sequence ID" value="NZ_JBDZYD010000013.1"/>
</dbReference>
<comment type="caution">
    <text evidence="4">The sequence shown here is derived from an EMBL/GenBank/DDBJ whole genome shotgun (WGS) entry which is preliminary data.</text>
</comment>